<keyword evidence="2" id="KW-1185">Reference proteome</keyword>
<gene>
    <name evidence="1" type="ORF">C449_12732</name>
</gene>
<proteinExistence type="predicted"/>
<name>M0MG66_9EURY</name>
<accession>M0MG66</accession>
<dbReference type="EMBL" id="AOMD01000028">
    <property type="protein sequence ID" value="EMA43684.1"/>
    <property type="molecule type" value="Genomic_DNA"/>
</dbReference>
<evidence type="ECO:0000313" key="1">
    <source>
        <dbReference type="EMBL" id="EMA43684.1"/>
    </source>
</evidence>
<dbReference type="InParanoid" id="M0MG66"/>
<dbReference type="STRING" id="1227455.C449_12732"/>
<protein>
    <submittedName>
        <fullName evidence="1">Uncharacterized protein</fullName>
    </submittedName>
</protein>
<dbReference type="AlphaFoldDB" id="M0MG66"/>
<dbReference type="Proteomes" id="UP000011669">
    <property type="component" value="Unassembled WGS sequence"/>
</dbReference>
<evidence type="ECO:0000313" key="2">
    <source>
        <dbReference type="Proteomes" id="UP000011669"/>
    </source>
</evidence>
<dbReference type="RefSeq" id="WP_006078405.1">
    <property type="nucleotide sequence ID" value="NZ_AOMD01000028.1"/>
</dbReference>
<sequence length="41" mass="4913">MRDTTEEVATYKEARNLDEPLLDRYTDWLIDVTTLDPRVEE</sequence>
<reference evidence="1 2" key="1">
    <citation type="journal article" date="2014" name="PLoS Genet.">
        <title>Phylogenetically driven sequencing of extremely halophilic archaea reveals strategies for static and dynamic osmo-response.</title>
        <authorList>
            <person name="Becker E.A."/>
            <person name="Seitzer P.M."/>
            <person name="Tritt A."/>
            <person name="Larsen D."/>
            <person name="Krusor M."/>
            <person name="Yao A.I."/>
            <person name="Wu D."/>
            <person name="Madern D."/>
            <person name="Eisen J.A."/>
            <person name="Darling A.E."/>
            <person name="Facciotti M.T."/>
        </authorList>
    </citation>
    <scope>NUCLEOTIDE SEQUENCE [LARGE SCALE GENOMIC DNA]</scope>
    <source>
        <strain evidence="1 2">DSM 5350</strain>
    </source>
</reference>
<comment type="caution">
    <text evidence="1">The sequence shown here is derived from an EMBL/GenBank/DDBJ whole genome shotgun (WGS) entry which is preliminary data.</text>
</comment>
<organism evidence="1 2">
    <name type="scientific">Halococcus saccharolyticus DSM 5350</name>
    <dbReference type="NCBI Taxonomy" id="1227455"/>
    <lineage>
        <taxon>Archaea</taxon>
        <taxon>Methanobacteriati</taxon>
        <taxon>Methanobacteriota</taxon>
        <taxon>Stenosarchaea group</taxon>
        <taxon>Halobacteria</taxon>
        <taxon>Halobacteriales</taxon>
        <taxon>Halococcaceae</taxon>
        <taxon>Halococcus</taxon>
    </lineage>
</organism>